<organism evidence="1 2">
    <name type="scientific">Daucus carota subsp. sativus</name>
    <name type="common">Carrot</name>
    <dbReference type="NCBI Taxonomy" id="79200"/>
    <lineage>
        <taxon>Eukaryota</taxon>
        <taxon>Viridiplantae</taxon>
        <taxon>Streptophyta</taxon>
        <taxon>Embryophyta</taxon>
        <taxon>Tracheophyta</taxon>
        <taxon>Spermatophyta</taxon>
        <taxon>Magnoliopsida</taxon>
        <taxon>eudicotyledons</taxon>
        <taxon>Gunneridae</taxon>
        <taxon>Pentapetalae</taxon>
        <taxon>asterids</taxon>
        <taxon>campanulids</taxon>
        <taxon>Apiales</taxon>
        <taxon>Apiaceae</taxon>
        <taxon>Apioideae</taxon>
        <taxon>Scandiceae</taxon>
        <taxon>Daucinae</taxon>
        <taxon>Daucus</taxon>
        <taxon>Daucus sect. Daucus</taxon>
    </lineage>
</organism>
<protein>
    <submittedName>
        <fullName evidence="1">Uncharacterized protein</fullName>
    </submittedName>
</protein>
<dbReference type="PANTHER" id="PTHR33564">
    <property type="entry name" value="TRANSMEMBRANE PROTEIN"/>
    <property type="match status" value="1"/>
</dbReference>
<dbReference type="PANTHER" id="PTHR33564:SF11">
    <property type="entry name" value="OS06G0604600 PROTEIN"/>
    <property type="match status" value="1"/>
</dbReference>
<name>A0AAF0WNM5_DAUCS</name>
<sequence>MCSVLKSNSAVLATALAASGIIIVLVLCSQKLMSINPTSRPRSCISPAEKKKDGKKKKRVHFADDVVDPIGNGEDYRKKMLLRYKNKLKMDPKTMAK</sequence>
<reference evidence="1" key="1">
    <citation type="journal article" date="2016" name="Nat. Genet.">
        <title>A high-quality carrot genome assembly provides new insights into carotenoid accumulation and asterid genome evolution.</title>
        <authorList>
            <person name="Iorizzo M."/>
            <person name="Ellison S."/>
            <person name="Senalik D."/>
            <person name="Zeng P."/>
            <person name="Satapoomin P."/>
            <person name="Huang J."/>
            <person name="Bowman M."/>
            <person name="Iovene M."/>
            <person name="Sanseverino W."/>
            <person name="Cavagnaro P."/>
            <person name="Yildiz M."/>
            <person name="Macko-Podgorni A."/>
            <person name="Moranska E."/>
            <person name="Grzebelus E."/>
            <person name="Grzebelus D."/>
            <person name="Ashrafi H."/>
            <person name="Zheng Z."/>
            <person name="Cheng S."/>
            <person name="Spooner D."/>
            <person name="Van Deynze A."/>
            <person name="Simon P."/>
        </authorList>
    </citation>
    <scope>NUCLEOTIDE SEQUENCE</scope>
    <source>
        <tissue evidence="1">Leaf</tissue>
    </source>
</reference>
<reference evidence="1" key="2">
    <citation type="submission" date="2022-03" db="EMBL/GenBank/DDBJ databases">
        <title>Draft title - Genomic analysis of global carrot germplasm unveils the trajectory of domestication and the origin of high carotenoid orange carrot.</title>
        <authorList>
            <person name="Iorizzo M."/>
            <person name="Ellison S."/>
            <person name="Senalik D."/>
            <person name="Macko-Podgorni A."/>
            <person name="Grzebelus D."/>
            <person name="Bostan H."/>
            <person name="Rolling W."/>
            <person name="Curaba J."/>
            <person name="Simon P."/>
        </authorList>
    </citation>
    <scope>NUCLEOTIDE SEQUENCE</scope>
    <source>
        <tissue evidence="1">Leaf</tissue>
    </source>
</reference>
<accession>A0AAF0WNM5</accession>
<keyword evidence="2" id="KW-1185">Reference proteome</keyword>
<dbReference type="AlphaFoldDB" id="A0AAF0WNM5"/>
<evidence type="ECO:0000313" key="2">
    <source>
        <dbReference type="Proteomes" id="UP000077755"/>
    </source>
</evidence>
<gene>
    <name evidence="1" type="ORF">DCAR_0310533</name>
</gene>
<evidence type="ECO:0000313" key="1">
    <source>
        <dbReference type="EMBL" id="WOG91285.1"/>
    </source>
</evidence>
<dbReference type="Proteomes" id="UP000077755">
    <property type="component" value="Chromosome 3"/>
</dbReference>
<proteinExistence type="predicted"/>
<dbReference type="EMBL" id="CP093345">
    <property type="protein sequence ID" value="WOG91285.1"/>
    <property type="molecule type" value="Genomic_DNA"/>
</dbReference>